<dbReference type="PANTHER" id="PTHR42847">
    <property type="entry name" value="ALKANESULFONATE MONOOXYGENASE"/>
    <property type="match status" value="1"/>
</dbReference>
<keyword evidence="7" id="KW-1185">Reference proteome</keyword>
<dbReference type="EMBL" id="FNBK01000008">
    <property type="protein sequence ID" value="SDF70970.1"/>
    <property type="molecule type" value="Genomic_DNA"/>
</dbReference>
<dbReference type="PANTHER" id="PTHR42847:SF4">
    <property type="entry name" value="ALKANESULFONATE MONOOXYGENASE-RELATED"/>
    <property type="match status" value="1"/>
</dbReference>
<organism evidence="6 7">
    <name type="scientific">Halorientalis regularis</name>
    <dbReference type="NCBI Taxonomy" id="660518"/>
    <lineage>
        <taxon>Archaea</taxon>
        <taxon>Methanobacteriati</taxon>
        <taxon>Methanobacteriota</taxon>
        <taxon>Stenosarchaea group</taxon>
        <taxon>Halobacteria</taxon>
        <taxon>Halobacteriales</taxon>
        <taxon>Haloarculaceae</taxon>
        <taxon>Halorientalis</taxon>
    </lineage>
</organism>
<gene>
    <name evidence="6" type="ORF">SAMN05216218_108244</name>
</gene>
<dbReference type="SUPFAM" id="SSF51679">
    <property type="entry name" value="Bacterial luciferase-like"/>
    <property type="match status" value="1"/>
</dbReference>
<dbReference type="Proteomes" id="UP000199076">
    <property type="component" value="Unassembled WGS sequence"/>
</dbReference>
<evidence type="ECO:0000259" key="5">
    <source>
        <dbReference type="Pfam" id="PF00296"/>
    </source>
</evidence>
<proteinExistence type="predicted"/>
<dbReference type="InterPro" id="IPR019921">
    <property type="entry name" value="Lucif-like_OxRdtase_Rv2161c"/>
</dbReference>
<dbReference type="OrthoDB" id="7684at2157"/>
<reference evidence="7" key="1">
    <citation type="submission" date="2016-10" db="EMBL/GenBank/DDBJ databases">
        <authorList>
            <person name="Varghese N."/>
            <person name="Submissions S."/>
        </authorList>
    </citation>
    <scope>NUCLEOTIDE SEQUENCE [LARGE SCALE GENOMIC DNA]</scope>
    <source>
        <strain evidence="7">IBRC-M 10760</strain>
    </source>
</reference>
<keyword evidence="2" id="KW-0288">FMN</keyword>
<feature type="domain" description="Luciferase-like" evidence="5">
    <location>
        <begin position="5"/>
        <end position="252"/>
    </location>
</feature>
<name>A0A1G7NCE0_9EURY</name>
<evidence type="ECO:0000256" key="3">
    <source>
        <dbReference type="ARBA" id="ARBA00023002"/>
    </source>
</evidence>
<evidence type="ECO:0000256" key="1">
    <source>
        <dbReference type="ARBA" id="ARBA00022630"/>
    </source>
</evidence>
<dbReference type="RefSeq" id="WP_092692624.1">
    <property type="nucleotide sequence ID" value="NZ_FNBK01000008.1"/>
</dbReference>
<evidence type="ECO:0000313" key="7">
    <source>
        <dbReference type="Proteomes" id="UP000199076"/>
    </source>
</evidence>
<evidence type="ECO:0000256" key="4">
    <source>
        <dbReference type="ARBA" id="ARBA00023033"/>
    </source>
</evidence>
<dbReference type="NCBIfam" id="TIGR03619">
    <property type="entry name" value="F420_Rv2161c"/>
    <property type="match status" value="1"/>
</dbReference>
<dbReference type="AlphaFoldDB" id="A0A1G7NCE0"/>
<accession>A0A1G7NCE0</accession>
<keyword evidence="4" id="KW-0503">Monooxygenase</keyword>
<dbReference type="InterPro" id="IPR050172">
    <property type="entry name" value="SsuD_RutA_monooxygenase"/>
</dbReference>
<protein>
    <submittedName>
        <fullName evidence="6">Probable F420-dependent oxidoreductase, Rv2161c family</fullName>
    </submittedName>
</protein>
<dbReference type="GO" id="GO:0008726">
    <property type="term" value="F:alkanesulfonate monooxygenase activity"/>
    <property type="evidence" value="ECO:0007669"/>
    <property type="project" value="TreeGrafter"/>
</dbReference>
<dbReference type="InterPro" id="IPR011251">
    <property type="entry name" value="Luciferase-like_dom"/>
</dbReference>
<dbReference type="InterPro" id="IPR036661">
    <property type="entry name" value="Luciferase-like_sf"/>
</dbReference>
<evidence type="ECO:0000313" key="6">
    <source>
        <dbReference type="EMBL" id="SDF70970.1"/>
    </source>
</evidence>
<keyword evidence="1" id="KW-0285">Flavoprotein</keyword>
<dbReference type="GO" id="GO:0046306">
    <property type="term" value="P:alkanesulfonate catabolic process"/>
    <property type="evidence" value="ECO:0007669"/>
    <property type="project" value="TreeGrafter"/>
</dbReference>
<dbReference type="Pfam" id="PF00296">
    <property type="entry name" value="Bac_luciferase"/>
    <property type="match status" value="1"/>
</dbReference>
<keyword evidence="3" id="KW-0560">Oxidoreductase</keyword>
<evidence type="ECO:0000256" key="2">
    <source>
        <dbReference type="ARBA" id="ARBA00022643"/>
    </source>
</evidence>
<dbReference type="STRING" id="660518.SAMN05216218_108244"/>
<sequence length="308" mass="33963">MSSEMDFGVMLSTFGDHASPEAFRRVATAAEGAGFDSVWAGDHVSLPAEIPDEYPFSPSGESPFHVSQDTYDVFGVLSHLAAVTDSVDLGTNTCIVPYRHPVVLARNALTVEALSDGRFDFGVAPGWMETEFEVLDVPFEERGSRTDEFLEMFTRACEEGQISFDGPHHSFQETGFHPTPDDDGPTIWLGGKSGAAFRRTAQFGDGWTIFWDRPDAIAAGRERLMNAWTDFEREGDPEVAVIRATEVGDDTERDPEKPLVGEPEKIVEDIEAYADAGTTRVVIDFYTTDIDEQIEQVERFGDGVVDAF</sequence>
<dbReference type="Gene3D" id="3.20.20.30">
    <property type="entry name" value="Luciferase-like domain"/>
    <property type="match status" value="1"/>
</dbReference>